<proteinExistence type="predicted"/>
<dbReference type="GeneID" id="20638081"/>
<dbReference type="Proteomes" id="UP000002640">
    <property type="component" value="Unassembled WGS sequence"/>
</dbReference>
<accession>G4ZXU2</accession>
<dbReference type="AlphaFoldDB" id="G4ZXU2"/>
<evidence type="ECO:0000313" key="4">
    <source>
        <dbReference type="Proteomes" id="UP000002640"/>
    </source>
</evidence>
<evidence type="ECO:0000313" key="3">
    <source>
        <dbReference type="EMBL" id="EGZ11900.1"/>
    </source>
</evidence>
<dbReference type="EMBL" id="JH159157">
    <property type="protein sequence ID" value="EGZ11900.1"/>
    <property type="molecule type" value="Genomic_DNA"/>
</dbReference>
<protein>
    <submittedName>
        <fullName evidence="3">Uncharacterized protein</fullName>
    </submittedName>
</protein>
<feature type="compositionally biased region" description="Basic and acidic residues" evidence="1">
    <location>
        <begin position="244"/>
        <end position="253"/>
    </location>
</feature>
<organism evidence="3 4">
    <name type="scientific">Phytophthora sojae (strain P6497)</name>
    <name type="common">Soybean stem and root rot agent</name>
    <name type="synonym">Phytophthora megasperma f. sp. glycines</name>
    <dbReference type="NCBI Taxonomy" id="1094619"/>
    <lineage>
        <taxon>Eukaryota</taxon>
        <taxon>Sar</taxon>
        <taxon>Stramenopiles</taxon>
        <taxon>Oomycota</taxon>
        <taxon>Peronosporomycetes</taxon>
        <taxon>Peronosporales</taxon>
        <taxon>Peronosporaceae</taxon>
        <taxon>Phytophthora</taxon>
    </lineage>
</organism>
<keyword evidence="4" id="KW-1185">Reference proteome</keyword>
<keyword evidence="2" id="KW-0732">Signal</keyword>
<name>G4ZXU2_PHYSP</name>
<feature type="compositionally biased region" description="Polar residues" evidence="1">
    <location>
        <begin position="228"/>
        <end position="242"/>
    </location>
</feature>
<evidence type="ECO:0000256" key="2">
    <source>
        <dbReference type="SAM" id="SignalP"/>
    </source>
</evidence>
<feature type="signal peptide" evidence="2">
    <location>
        <begin position="1"/>
        <end position="21"/>
    </location>
</feature>
<gene>
    <name evidence="3" type="ORF">PHYSODRAFT_250719</name>
</gene>
<dbReference type="KEGG" id="psoj:PHYSODRAFT_250719"/>
<sequence length="253" mass="28131">MALRLWRVEVVLVVQKLLSLGSTYQVRYLLSEAPPDDVKFQDVGLKVAAVVNSHVFQVTETQNEPPMVGTSTDDGSSICSIEAGDYLVGMGVDDFLVCPRSLEQVEQDVTAAGVEAARGEMAVVLRFVRMGAFVRDVGRTPGNILSILDELKSTCENLLTRYELLAAENEAVVEELRSSKELLKYVKIMGCEARKTLMEDPKFKFADKFRAWYGDMRRNAEEAAVNVTDLQQQSPRLSVNDGSTDDHGKIRQH</sequence>
<dbReference type="InParanoid" id="G4ZXU2"/>
<evidence type="ECO:0000256" key="1">
    <source>
        <dbReference type="SAM" id="MobiDB-lite"/>
    </source>
</evidence>
<feature type="region of interest" description="Disordered" evidence="1">
    <location>
        <begin position="228"/>
        <end position="253"/>
    </location>
</feature>
<feature type="chain" id="PRO_5003472686" evidence="2">
    <location>
        <begin position="22"/>
        <end position="253"/>
    </location>
</feature>
<dbReference type="RefSeq" id="XP_009532233.1">
    <property type="nucleotide sequence ID" value="XM_009533938.1"/>
</dbReference>
<reference evidence="3 4" key="1">
    <citation type="journal article" date="2006" name="Science">
        <title>Phytophthora genome sequences uncover evolutionary origins and mechanisms of pathogenesis.</title>
        <authorList>
            <person name="Tyler B.M."/>
            <person name="Tripathy S."/>
            <person name="Zhang X."/>
            <person name="Dehal P."/>
            <person name="Jiang R.H."/>
            <person name="Aerts A."/>
            <person name="Arredondo F.D."/>
            <person name="Baxter L."/>
            <person name="Bensasson D."/>
            <person name="Beynon J.L."/>
            <person name="Chapman J."/>
            <person name="Damasceno C.M."/>
            <person name="Dorrance A.E."/>
            <person name="Dou D."/>
            <person name="Dickerman A.W."/>
            <person name="Dubchak I.L."/>
            <person name="Garbelotto M."/>
            <person name="Gijzen M."/>
            <person name="Gordon S.G."/>
            <person name="Govers F."/>
            <person name="Grunwald N.J."/>
            <person name="Huang W."/>
            <person name="Ivors K.L."/>
            <person name="Jones R.W."/>
            <person name="Kamoun S."/>
            <person name="Krampis K."/>
            <person name="Lamour K.H."/>
            <person name="Lee M.K."/>
            <person name="McDonald W.H."/>
            <person name="Medina M."/>
            <person name="Meijer H.J."/>
            <person name="Nordberg E.K."/>
            <person name="Maclean D.J."/>
            <person name="Ospina-Giraldo M.D."/>
            <person name="Morris P.F."/>
            <person name="Phuntumart V."/>
            <person name="Putnam N.H."/>
            <person name="Rash S."/>
            <person name="Rose J.K."/>
            <person name="Sakihama Y."/>
            <person name="Salamov A.A."/>
            <person name="Savidor A."/>
            <person name="Scheuring C.F."/>
            <person name="Smith B.M."/>
            <person name="Sobral B.W."/>
            <person name="Terry A."/>
            <person name="Torto-Alalibo T.A."/>
            <person name="Win J."/>
            <person name="Xu Z."/>
            <person name="Zhang H."/>
            <person name="Grigoriev I.V."/>
            <person name="Rokhsar D.S."/>
            <person name="Boore J.L."/>
        </authorList>
    </citation>
    <scope>NUCLEOTIDE SEQUENCE [LARGE SCALE GENOMIC DNA]</scope>
    <source>
        <strain evidence="3 4">P6497</strain>
    </source>
</reference>